<evidence type="ECO:0000313" key="4">
    <source>
        <dbReference type="EMBL" id="OCK81402.1"/>
    </source>
</evidence>
<keyword evidence="1" id="KW-0479">Metal-binding</keyword>
<feature type="compositionally biased region" description="Polar residues" evidence="2">
    <location>
        <begin position="115"/>
        <end position="124"/>
    </location>
</feature>
<evidence type="ECO:0000256" key="2">
    <source>
        <dbReference type="SAM" id="MobiDB-lite"/>
    </source>
</evidence>
<feature type="compositionally biased region" description="Polar residues" evidence="2">
    <location>
        <begin position="1186"/>
        <end position="1199"/>
    </location>
</feature>
<keyword evidence="1" id="KW-0862">Zinc</keyword>
<feature type="region of interest" description="Disordered" evidence="2">
    <location>
        <begin position="1146"/>
        <end position="1199"/>
    </location>
</feature>
<feature type="compositionally biased region" description="Polar residues" evidence="2">
    <location>
        <begin position="1168"/>
        <end position="1177"/>
    </location>
</feature>
<feature type="compositionally biased region" description="Basic and acidic residues" evidence="2">
    <location>
        <begin position="738"/>
        <end position="771"/>
    </location>
</feature>
<dbReference type="OrthoDB" id="8922241at2759"/>
<feature type="domain" description="C2H2-type" evidence="3">
    <location>
        <begin position="62"/>
        <end position="84"/>
    </location>
</feature>
<dbReference type="PROSITE" id="PS50157">
    <property type="entry name" value="ZINC_FINGER_C2H2_2"/>
    <property type="match status" value="1"/>
</dbReference>
<sequence>MSYSPTNLCPPGSCGSDSDTSTYVRGRPVEISVVTEQPRFRAPSRGRFKGSTRDNGLLKGRYDCADCSSTFPDRHLVRSHIKAHPIPYIYAVESLSTGYASNKGVHRHVRARSSGAGSSFNKSTGQRRKSAVNPPVGDNRGVPMSEHNGKSVSNMYSVAIDDSSRPQQASFPETHPGDIDAESADGDSHSIRHVLSTETLHGQIIPRYLPSHPLGAFREFSRSSRENSDAGTEPVYRPTPKTTDMSRSYIDPSVRSHTMSTSGVPECPSYSGRNDKPKLSCPPGYFSLQGTQTGRIPGDDLVAIVRQYCKDAHNKCLKSHQKASGNGTYHCTSGCGYSTKRTDDWRRHEELNQPQLFWVCSLCPPPIKKAFVTHRRDKLGDHVKKIHRYSDLDQVVMNSKVEFEAESEHYCGFCGLFSKSWSERNFHILGHFDSKSSESIDIMSHWKRPRPITESMCNNDHYEGDVNFSESYILNNDGFAEHPTTSIPSCETQALPFRERNNRAACALADIPLDSLGFSKTDTSSDSDSAWVLPLQQKALNLDLTSLHLVNLRKIVSDAFNSFVKQLDYAKKPHQVEHFFEIWRGLLKELELRFPNDPANVAFIRLLSHLDGILRPGYRQYNWTAKTLKVIENNADAAALLRYSLHRSPIDFCQIGVQHPMIVVEACSENSVDCLSISYLSEPESSQSDLAGLGSHLGCNDGIRHTAPSSSNRQSGSVGFTGSFGSQGRSSKSAGKRLMNEGREHPGPNRNGDESSGKRPKKENPYGDAKRLACPEHKHVSLHGEDSSEYSCDGIKANNMSEVALHVTRKHHTDLNLCHHCYKYFKDKWQYDQHRLHPLQCTKREQPRGPEKVGSQWEAFYLELHPDADNIPSPWIDDHTFKRAPRRYPTPSLFPTASVGQSYSSSHTMDSQPMPTSVEDDDYFATENYAPACPEMLHGDISELAGGSQTPHVEIGDVGFSVTTEQPQPSAHSLEMAIDSNNEFHTNDGVRSTLNSDEWRNDPKSNLEVMAALQATSDFCTKFVALSDTLLVEHRLDLTKRLRDRFHKYYQEYKSQYQSQSVASTLNTSISQQRVNREFTDEFTDLSNKLPPNSQIDLAKRLSGYLDGYPEGYRDGYPKGYLDGTYQALQSNGLVQAPAPLTLPISCNGDSGYSTGGPQGHPEKHDPTTPSDQNPDTNFRWGQDNGGSSSQQHADLQLP</sequence>
<dbReference type="EMBL" id="KV744922">
    <property type="protein sequence ID" value="OCK81402.1"/>
    <property type="molecule type" value="Genomic_DNA"/>
</dbReference>
<proteinExistence type="predicted"/>
<feature type="region of interest" description="Disordered" evidence="2">
    <location>
        <begin position="106"/>
        <end position="150"/>
    </location>
</feature>
<protein>
    <recommendedName>
        <fullName evidence="3">C2H2-type domain-containing protein</fullName>
    </recommendedName>
</protein>
<feature type="region of interest" description="Disordered" evidence="2">
    <location>
        <begin position="162"/>
        <end position="188"/>
    </location>
</feature>
<dbReference type="AlphaFoldDB" id="A0A8E2ECF3"/>
<feature type="region of interest" description="Disordered" evidence="2">
    <location>
        <begin position="896"/>
        <end position="916"/>
    </location>
</feature>
<feature type="compositionally biased region" description="Polar residues" evidence="2">
    <location>
        <begin position="896"/>
        <end position="915"/>
    </location>
</feature>
<evidence type="ECO:0000259" key="3">
    <source>
        <dbReference type="PROSITE" id="PS50157"/>
    </source>
</evidence>
<accession>A0A8E2ECF3</accession>
<reference evidence="4 5" key="1">
    <citation type="journal article" date="2016" name="Nat. Commun.">
        <title>Ectomycorrhizal ecology is imprinted in the genome of the dominant symbiotic fungus Cenococcum geophilum.</title>
        <authorList>
            <consortium name="DOE Joint Genome Institute"/>
            <person name="Peter M."/>
            <person name="Kohler A."/>
            <person name="Ohm R.A."/>
            <person name="Kuo A."/>
            <person name="Krutzmann J."/>
            <person name="Morin E."/>
            <person name="Arend M."/>
            <person name="Barry K.W."/>
            <person name="Binder M."/>
            <person name="Choi C."/>
            <person name="Clum A."/>
            <person name="Copeland A."/>
            <person name="Grisel N."/>
            <person name="Haridas S."/>
            <person name="Kipfer T."/>
            <person name="LaButti K."/>
            <person name="Lindquist E."/>
            <person name="Lipzen A."/>
            <person name="Maire R."/>
            <person name="Meier B."/>
            <person name="Mihaltcheva S."/>
            <person name="Molinier V."/>
            <person name="Murat C."/>
            <person name="Poggeler S."/>
            <person name="Quandt C.A."/>
            <person name="Sperisen C."/>
            <person name="Tritt A."/>
            <person name="Tisserant E."/>
            <person name="Crous P.W."/>
            <person name="Henrissat B."/>
            <person name="Nehls U."/>
            <person name="Egli S."/>
            <person name="Spatafora J.W."/>
            <person name="Grigoriev I.V."/>
            <person name="Martin F.M."/>
        </authorList>
    </citation>
    <scope>NUCLEOTIDE SEQUENCE [LARGE SCALE GENOMIC DNA]</scope>
    <source>
        <strain evidence="4 5">CBS 459.81</strain>
    </source>
</reference>
<dbReference type="PROSITE" id="PS00028">
    <property type="entry name" value="ZINC_FINGER_C2H2_1"/>
    <property type="match status" value="1"/>
</dbReference>
<feature type="region of interest" description="Disordered" evidence="2">
    <location>
        <begin position="221"/>
        <end position="274"/>
    </location>
</feature>
<name>A0A8E2ECF3_9PEZI</name>
<keyword evidence="5" id="KW-1185">Reference proteome</keyword>
<evidence type="ECO:0000256" key="1">
    <source>
        <dbReference type="PROSITE-ProRule" id="PRU00042"/>
    </source>
</evidence>
<feature type="region of interest" description="Disordered" evidence="2">
    <location>
        <begin position="1"/>
        <end position="21"/>
    </location>
</feature>
<organism evidence="4 5">
    <name type="scientific">Lepidopterella palustris CBS 459.81</name>
    <dbReference type="NCBI Taxonomy" id="1314670"/>
    <lineage>
        <taxon>Eukaryota</taxon>
        <taxon>Fungi</taxon>
        <taxon>Dikarya</taxon>
        <taxon>Ascomycota</taxon>
        <taxon>Pezizomycotina</taxon>
        <taxon>Dothideomycetes</taxon>
        <taxon>Pleosporomycetidae</taxon>
        <taxon>Mytilinidiales</taxon>
        <taxon>Argynnaceae</taxon>
        <taxon>Lepidopterella</taxon>
    </lineage>
</organism>
<evidence type="ECO:0000313" key="5">
    <source>
        <dbReference type="Proteomes" id="UP000250266"/>
    </source>
</evidence>
<dbReference type="Proteomes" id="UP000250266">
    <property type="component" value="Unassembled WGS sequence"/>
</dbReference>
<gene>
    <name evidence="4" type="ORF">K432DRAFT_442399</name>
</gene>
<feature type="compositionally biased region" description="Low complexity" evidence="2">
    <location>
        <begin position="714"/>
        <end position="728"/>
    </location>
</feature>
<feature type="region of interest" description="Disordered" evidence="2">
    <location>
        <begin position="702"/>
        <end position="771"/>
    </location>
</feature>
<dbReference type="GO" id="GO:0008270">
    <property type="term" value="F:zinc ion binding"/>
    <property type="evidence" value="ECO:0007669"/>
    <property type="project" value="UniProtKB-KW"/>
</dbReference>
<dbReference type="SMART" id="SM00355">
    <property type="entry name" value="ZnF_C2H2"/>
    <property type="match status" value="5"/>
</dbReference>
<keyword evidence="1" id="KW-0863">Zinc-finger</keyword>
<dbReference type="InterPro" id="IPR013087">
    <property type="entry name" value="Znf_C2H2_type"/>
</dbReference>